<evidence type="ECO:0000313" key="5">
    <source>
        <dbReference type="EMBL" id="CAL4774401.1"/>
    </source>
</evidence>
<dbReference type="InterPro" id="IPR013784">
    <property type="entry name" value="Carb-bd-like_fold"/>
</dbReference>
<feature type="region of interest" description="Disordered" evidence="2">
    <location>
        <begin position="895"/>
        <end position="915"/>
    </location>
</feature>
<dbReference type="Pfam" id="PF08795">
    <property type="entry name" value="DUF1796"/>
    <property type="match status" value="1"/>
</dbReference>
<evidence type="ECO:0000256" key="1">
    <source>
        <dbReference type="SAM" id="Coils"/>
    </source>
</evidence>
<organism evidence="4">
    <name type="scientific">Cladocopium goreaui</name>
    <dbReference type="NCBI Taxonomy" id="2562237"/>
    <lineage>
        <taxon>Eukaryota</taxon>
        <taxon>Sar</taxon>
        <taxon>Alveolata</taxon>
        <taxon>Dinophyceae</taxon>
        <taxon>Suessiales</taxon>
        <taxon>Symbiodiniaceae</taxon>
        <taxon>Cladocopium</taxon>
    </lineage>
</organism>
<dbReference type="EMBL" id="CAMXCT020001132">
    <property type="protein sequence ID" value="CAL1140464.1"/>
    <property type="molecule type" value="Genomic_DNA"/>
</dbReference>
<feature type="domain" description="CBM20" evidence="3">
    <location>
        <begin position="2"/>
        <end position="109"/>
    </location>
</feature>
<evidence type="ECO:0000313" key="6">
    <source>
        <dbReference type="Proteomes" id="UP001152797"/>
    </source>
</evidence>
<dbReference type="CDD" id="cd05467">
    <property type="entry name" value="CBM20"/>
    <property type="match status" value="1"/>
</dbReference>
<dbReference type="SUPFAM" id="SSF49452">
    <property type="entry name" value="Starch-binding domain-like"/>
    <property type="match status" value="1"/>
</dbReference>
<accession>A0A9P1C8Q6</accession>
<dbReference type="InterPro" id="IPR002044">
    <property type="entry name" value="CBM20"/>
</dbReference>
<dbReference type="GO" id="GO:2001070">
    <property type="term" value="F:starch binding"/>
    <property type="evidence" value="ECO:0007669"/>
    <property type="project" value="InterPro"/>
</dbReference>
<feature type="compositionally biased region" description="Polar residues" evidence="2">
    <location>
        <begin position="895"/>
        <end position="904"/>
    </location>
</feature>
<dbReference type="EMBL" id="CAMXCT030001132">
    <property type="protein sequence ID" value="CAL4774401.1"/>
    <property type="molecule type" value="Genomic_DNA"/>
</dbReference>
<dbReference type="SMART" id="SM01065">
    <property type="entry name" value="CBM_2"/>
    <property type="match status" value="1"/>
</dbReference>
<keyword evidence="1" id="KW-0175">Coiled coil</keyword>
<reference evidence="4" key="1">
    <citation type="submission" date="2022-10" db="EMBL/GenBank/DDBJ databases">
        <authorList>
            <person name="Chen Y."/>
            <person name="Dougan E. K."/>
            <person name="Chan C."/>
            <person name="Rhodes N."/>
            <person name="Thang M."/>
        </authorList>
    </citation>
    <scope>NUCLEOTIDE SEQUENCE</scope>
</reference>
<dbReference type="CDD" id="cd00229">
    <property type="entry name" value="SGNH_hydrolase"/>
    <property type="match status" value="1"/>
</dbReference>
<comment type="caution">
    <text evidence="4">The sequence shown here is derived from an EMBL/GenBank/DDBJ whole genome shotgun (WGS) entry which is preliminary data.</text>
</comment>
<feature type="region of interest" description="Disordered" evidence="2">
    <location>
        <begin position="1102"/>
        <end position="1127"/>
    </location>
</feature>
<feature type="region of interest" description="Disordered" evidence="2">
    <location>
        <begin position="778"/>
        <end position="800"/>
    </location>
</feature>
<protein>
    <submittedName>
        <fullName evidence="5">Alpha-amylase (1,4-alpha-D-gluca n glucanohydrolase)</fullName>
    </submittedName>
</protein>
<dbReference type="InterPro" id="IPR013783">
    <property type="entry name" value="Ig-like_fold"/>
</dbReference>
<evidence type="ECO:0000256" key="2">
    <source>
        <dbReference type="SAM" id="MobiDB-lite"/>
    </source>
</evidence>
<dbReference type="SUPFAM" id="SSF52266">
    <property type="entry name" value="SGNH hydrolase"/>
    <property type="match status" value="1"/>
</dbReference>
<feature type="coiled-coil region" evidence="1">
    <location>
        <begin position="832"/>
        <end position="880"/>
    </location>
</feature>
<dbReference type="Proteomes" id="UP001152797">
    <property type="component" value="Unassembled WGS sequence"/>
</dbReference>
<dbReference type="OrthoDB" id="416528at2759"/>
<gene>
    <name evidence="4" type="ORF">C1SCF055_LOCUS14389</name>
</gene>
<feature type="region of interest" description="Disordered" evidence="2">
    <location>
        <begin position="931"/>
        <end position="962"/>
    </location>
</feature>
<evidence type="ECO:0000313" key="4">
    <source>
        <dbReference type="EMBL" id="CAI3987089.1"/>
    </source>
</evidence>
<name>A0A9P1C8Q6_9DINO</name>
<dbReference type="Gene3D" id="2.60.40.10">
    <property type="entry name" value="Immunoglobulins"/>
    <property type="match status" value="1"/>
</dbReference>
<reference evidence="5 6" key="2">
    <citation type="submission" date="2024-05" db="EMBL/GenBank/DDBJ databases">
        <authorList>
            <person name="Chen Y."/>
            <person name="Shah S."/>
            <person name="Dougan E. K."/>
            <person name="Thang M."/>
            <person name="Chan C."/>
        </authorList>
    </citation>
    <scope>NUCLEOTIDE SEQUENCE [LARGE SCALE GENOMIC DNA]</scope>
</reference>
<dbReference type="EMBL" id="CAMXCT010001132">
    <property type="protein sequence ID" value="CAI3987089.1"/>
    <property type="molecule type" value="Genomic_DNA"/>
</dbReference>
<dbReference type="InterPro" id="IPR014903">
    <property type="entry name" value="DUF1796"/>
</dbReference>
<evidence type="ECO:0000259" key="3">
    <source>
        <dbReference type="PROSITE" id="PS51166"/>
    </source>
</evidence>
<dbReference type="Pfam" id="PF00686">
    <property type="entry name" value="CBM_20"/>
    <property type="match status" value="1"/>
</dbReference>
<dbReference type="PROSITE" id="PS51166">
    <property type="entry name" value="CBM20"/>
    <property type="match status" value="1"/>
</dbReference>
<keyword evidence="6" id="KW-1185">Reference proteome</keyword>
<proteinExistence type="predicted"/>
<sequence>MTGKPSGSSVIFNVRAETSFGDRLVVVGNGDALGNWNPWEGSVELSTTEKDYPLWKSGAIELSTSTEYKYVRLSGEGDVAWEFDGGNRCVSTDELNKSSIVVDDGFFGELIGEHLAYPQALSQSVTRGSNFNIEASPGALRLAVVGDDAATGHGAADYNGWAAQMGKMLHEEFGYGFYNCAEMGLSIQEAFKRGLAHMLPKPAPEVVVISFGLELRWLANCPDWDRETIYDNTIKAMSGLVAQAWDLAIVPVFAGLCPHNGFKKEQAELLRRADSEMKKQGAAVLDWLYALSPGGDKFGTWAEGLACSSLCPSTLGHQRMFSCIDKNIFEPLKVRDLLQKRKAELDEMWRLCFKDGRGLEIHYCSARKELKVDNSTADEYDLNPGWGDMQTSLAAIFWEAPWTLRRGLYVRLDDIPNAAFSLYIGESGTIQSCGKIPAKSTVKLRMLDRDLKSLPAGSTALFRDDNLQVVKTAKGSLQIFNQASCEYNVHPMWYDVRQATKAMQHGVYEDSSGLAFRTAIISCHGLQSRVKVPARSAVELSRVGDLQSIKQVAVLPLGDRCSTRMLLHKIEFDGPCYPFDLTRTTSLADVADMAATGFSDMWNPEQLYYDGEVGRIFHRKWHGLSFAHEVEYEQGEDPIGNFAPIAERMRKRYTGRAARFNWACKNADSVLFVRTGVASRAEVCDLLSRMTERFPGLPAKLLLISEQETSEFSGLESVTHIRESFDPDRMYEDMNYWINCAHRFRGILEGVGITAKNLYWCPNDLKEAEKEIKAAAAEKDGKKAEAPEETPVQEVQEIQESEEGYKPGKLTHEIAKFSHANLYELHQDKARIGNLIKVLAKERRDKEDLREKLGQQASRLQDLEREREVSQQKEAELVARVTRSVDLLRTYQLEASSRKQGTNESSEEAEIVRLSPELPPLPQLHLWRPQVEEPEEAKESGDPSNDLRSADPVPSEAVESARQPANFEKVFALKPPQLSVLQRYLSIQDSPTQCHSGERQTAAVQTAPPDLAARSVSMSPKRLKMNGSFVSPGKRPKAKYEEERCHEQERYQRLSQGLSHGDQRLDQRDQGFYEGCQGYQRLRLGRRHCRWAQSKARVPAKASGVKLDASHSPARSRQSSEMGARVRNASADSRLMRTLDVPSEPLLGSPLATSSVRQSMRKSPGISLESLNHWPAPLRLESCYAPNMFDVIDSLEPGSRVESMHEKISKPSSISEELRRLQRELVSIQHKISQGPSWGSVLDDTVRTQAWNEDSPCEREASAFTEPNAFPSLGHWKPLETEESQELSQEIDDVLTLLQTMKSKDERKETCEFL</sequence>